<feature type="compositionally biased region" description="Polar residues" evidence="1">
    <location>
        <begin position="75"/>
        <end position="91"/>
    </location>
</feature>
<reference evidence="2 3" key="1">
    <citation type="submission" date="2019-03" db="EMBL/GenBank/DDBJ databases">
        <title>First draft genome of Liparis tanakae, snailfish: a comprehensive survey of snailfish specific genes.</title>
        <authorList>
            <person name="Kim W."/>
            <person name="Song I."/>
            <person name="Jeong J.-H."/>
            <person name="Kim D."/>
            <person name="Kim S."/>
            <person name="Ryu S."/>
            <person name="Song J.Y."/>
            <person name="Lee S.K."/>
        </authorList>
    </citation>
    <scope>NUCLEOTIDE SEQUENCE [LARGE SCALE GENOMIC DNA]</scope>
    <source>
        <tissue evidence="2">Muscle</tissue>
    </source>
</reference>
<evidence type="ECO:0000313" key="3">
    <source>
        <dbReference type="Proteomes" id="UP000314294"/>
    </source>
</evidence>
<organism evidence="2 3">
    <name type="scientific">Liparis tanakae</name>
    <name type="common">Tanaka's snailfish</name>
    <dbReference type="NCBI Taxonomy" id="230148"/>
    <lineage>
        <taxon>Eukaryota</taxon>
        <taxon>Metazoa</taxon>
        <taxon>Chordata</taxon>
        <taxon>Craniata</taxon>
        <taxon>Vertebrata</taxon>
        <taxon>Euteleostomi</taxon>
        <taxon>Actinopterygii</taxon>
        <taxon>Neopterygii</taxon>
        <taxon>Teleostei</taxon>
        <taxon>Neoteleostei</taxon>
        <taxon>Acanthomorphata</taxon>
        <taxon>Eupercaria</taxon>
        <taxon>Perciformes</taxon>
        <taxon>Cottioidei</taxon>
        <taxon>Cottales</taxon>
        <taxon>Liparidae</taxon>
        <taxon>Liparis</taxon>
    </lineage>
</organism>
<feature type="compositionally biased region" description="Basic and acidic residues" evidence="1">
    <location>
        <begin position="24"/>
        <end position="46"/>
    </location>
</feature>
<accession>A0A4Z2E7J5</accession>
<feature type="compositionally biased region" description="Basic and acidic residues" evidence="1">
    <location>
        <begin position="146"/>
        <end position="252"/>
    </location>
</feature>
<sequence>MAPPITEEEVCIKDGGNTTKRQRDRGTESRREGEKERRREGEKEEAAASFMFSGDGSTGPPAGDLIIAPPPMCFLTSQESSRAVQLISETSNQRKRSGVEPAGGGRSESGPSPGLRCPGHVTRSASSSCSAYLHDIISSETYSQRGTEEEQKRNRGGTEEEQKRNRGGTEEEQKRNRGGTEEEQQRNRRGTEEEQRRNRRGTEEEQKRNRGGTEEEQKRNRRGTEEEQRRNRRGTAEEQKRNSRGTEEEQKRNRGGTETT</sequence>
<dbReference type="OrthoDB" id="8984175at2759"/>
<evidence type="ECO:0000313" key="2">
    <source>
        <dbReference type="EMBL" id="TNN24540.1"/>
    </source>
</evidence>
<evidence type="ECO:0000256" key="1">
    <source>
        <dbReference type="SAM" id="MobiDB-lite"/>
    </source>
</evidence>
<comment type="caution">
    <text evidence="2">The sequence shown here is derived from an EMBL/GenBank/DDBJ whole genome shotgun (WGS) entry which is preliminary data.</text>
</comment>
<dbReference type="Proteomes" id="UP000314294">
    <property type="component" value="Unassembled WGS sequence"/>
</dbReference>
<dbReference type="EMBL" id="SRLO01015061">
    <property type="protein sequence ID" value="TNN24540.1"/>
    <property type="molecule type" value="Genomic_DNA"/>
</dbReference>
<name>A0A4Z2E7J5_9TELE</name>
<keyword evidence="3" id="KW-1185">Reference proteome</keyword>
<dbReference type="AlphaFoldDB" id="A0A4Z2E7J5"/>
<proteinExistence type="predicted"/>
<feature type="region of interest" description="Disordered" evidence="1">
    <location>
        <begin position="1"/>
        <end position="260"/>
    </location>
</feature>
<gene>
    <name evidence="2" type="primary">SANT_14</name>
    <name evidence="2" type="ORF">EYF80_065334</name>
</gene>
<protein>
    <submittedName>
        <fullName evidence="2">S-antigen protein</fullName>
    </submittedName>
</protein>